<dbReference type="Proteomes" id="UP000507470">
    <property type="component" value="Unassembled WGS sequence"/>
</dbReference>
<proteinExistence type="inferred from homology"/>
<dbReference type="InterPro" id="IPR011545">
    <property type="entry name" value="DEAD/DEAH_box_helicase_dom"/>
</dbReference>
<dbReference type="EMBL" id="CACVKT020008919">
    <property type="protein sequence ID" value="CAC5418411.1"/>
    <property type="molecule type" value="Genomic_DNA"/>
</dbReference>
<evidence type="ECO:0000259" key="6">
    <source>
        <dbReference type="PROSITE" id="PS51192"/>
    </source>
</evidence>
<keyword evidence="3" id="KW-0413">Isomerase</keyword>
<reference evidence="7 8" key="1">
    <citation type="submission" date="2020-06" db="EMBL/GenBank/DDBJ databases">
        <authorList>
            <person name="Li R."/>
            <person name="Bekaert M."/>
        </authorList>
    </citation>
    <scope>NUCLEOTIDE SEQUENCE [LARGE SCALE GENOMIC DNA]</scope>
    <source>
        <strain evidence="8">wild</strain>
    </source>
</reference>
<dbReference type="PANTHER" id="PTHR13710">
    <property type="entry name" value="DNA HELICASE RECQ FAMILY MEMBER"/>
    <property type="match status" value="1"/>
</dbReference>
<dbReference type="EC" id="5.6.2.4" evidence="5"/>
<dbReference type="InterPro" id="IPR027417">
    <property type="entry name" value="P-loop_NTPase"/>
</dbReference>
<dbReference type="AlphaFoldDB" id="A0A6J8EHA6"/>
<keyword evidence="8" id="KW-1185">Reference proteome</keyword>
<sequence length="241" mass="27768">MINGLNAIIEEQEKRFGDRCVHITDVVVKVLEKEDSPDLMHISKAQDTISRLKNVDLSIRFILSHPEHILQPKVKQLLMTEKWSYHTFTSQYFKHLQITHVVIDEAHLVLTWGKQEFRPAYMKIGLIKTFLKKDTKILALTATANLSAQKKITSALQMVNPAMITGLLNRPDVFLEVRKRPPSTGGVNCKDDAMFKTVDPYLHELKVQVINFLKTVMSFSSGVESYTTGQQHLKKRWRKKR</sequence>
<accession>A0A6J8EHA6</accession>
<dbReference type="GO" id="GO:0043138">
    <property type="term" value="F:3'-5' DNA helicase activity"/>
    <property type="evidence" value="ECO:0007669"/>
    <property type="project" value="UniProtKB-EC"/>
</dbReference>
<evidence type="ECO:0000256" key="1">
    <source>
        <dbReference type="ARBA" id="ARBA00005446"/>
    </source>
</evidence>
<dbReference type="GO" id="GO:0003677">
    <property type="term" value="F:DNA binding"/>
    <property type="evidence" value="ECO:0007669"/>
    <property type="project" value="UniProtKB-KW"/>
</dbReference>
<dbReference type="OrthoDB" id="6158369at2759"/>
<evidence type="ECO:0000256" key="5">
    <source>
        <dbReference type="ARBA" id="ARBA00034808"/>
    </source>
</evidence>
<comment type="similarity">
    <text evidence="1">Belongs to the helicase family. RecQ subfamily.</text>
</comment>
<protein>
    <recommendedName>
        <fullName evidence="5">DNA 3'-5' helicase</fullName>
        <ecNumber evidence="5">5.6.2.4</ecNumber>
    </recommendedName>
</protein>
<dbReference type="SUPFAM" id="SSF52540">
    <property type="entry name" value="P-loop containing nucleoside triphosphate hydrolases"/>
    <property type="match status" value="1"/>
</dbReference>
<dbReference type="GO" id="GO:0005737">
    <property type="term" value="C:cytoplasm"/>
    <property type="evidence" value="ECO:0007669"/>
    <property type="project" value="TreeGrafter"/>
</dbReference>
<evidence type="ECO:0000256" key="4">
    <source>
        <dbReference type="ARBA" id="ARBA00034617"/>
    </source>
</evidence>
<evidence type="ECO:0000256" key="3">
    <source>
        <dbReference type="ARBA" id="ARBA00023235"/>
    </source>
</evidence>
<evidence type="ECO:0000256" key="2">
    <source>
        <dbReference type="ARBA" id="ARBA00023125"/>
    </source>
</evidence>
<organism evidence="7 8">
    <name type="scientific">Mytilus coruscus</name>
    <name type="common">Sea mussel</name>
    <dbReference type="NCBI Taxonomy" id="42192"/>
    <lineage>
        <taxon>Eukaryota</taxon>
        <taxon>Metazoa</taxon>
        <taxon>Spiralia</taxon>
        <taxon>Lophotrochozoa</taxon>
        <taxon>Mollusca</taxon>
        <taxon>Bivalvia</taxon>
        <taxon>Autobranchia</taxon>
        <taxon>Pteriomorphia</taxon>
        <taxon>Mytilida</taxon>
        <taxon>Mytiloidea</taxon>
        <taxon>Mytilidae</taxon>
        <taxon>Mytilinae</taxon>
        <taxon>Mytilus</taxon>
    </lineage>
</organism>
<gene>
    <name evidence="7" type="ORF">MCOR_50849</name>
</gene>
<dbReference type="GO" id="GO:0000724">
    <property type="term" value="P:double-strand break repair via homologous recombination"/>
    <property type="evidence" value="ECO:0007669"/>
    <property type="project" value="TreeGrafter"/>
</dbReference>
<evidence type="ECO:0000313" key="8">
    <source>
        <dbReference type="Proteomes" id="UP000507470"/>
    </source>
</evidence>
<dbReference type="GO" id="GO:0005694">
    <property type="term" value="C:chromosome"/>
    <property type="evidence" value="ECO:0007669"/>
    <property type="project" value="TreeGrafter"/>
</dbReference>
<keyword evidence="2" id="KW-0238">DNA-binding</keyword>
<dbReference type="GO" id="GO:0016787">
    <property type="term" value="F:hydrolase activity"/>
    <property type="evidence" value="ECO:0007669"/>
    <property type="project" value="UniProtKB-KW"/>
</dbReference>
<dbReference type="PROSITE" id="PS51192">
    <property type="entry name" value="HELICASE_ATP_BIND_1"/>
    <property type="match status" value="1"/>
</dbReference>
<dbReference type="GO" id="GO:0009378">
    <property type="term" value="F:four-way junction helicase activity"/>
    <property type="evidence" value="ECO:0007669"/>
    <property type="project" value="TreeGrafter"/>
</dbReference>
<comment type="catalytic activity">
    <reaction evidence="4">
        <text>Couples ATP hydrolysis with the unwinding of duplex DNA by translocating in the 3'-5' direction.</text>
        <dbReference type="EC" id="5.6.2.4"/>
    </reaction>
</comment>
<feature type="domain" description="Helicase ATP-binding" evidence="6">
    <location>
        <begin position="1"/>
        <end position="162"/>
    </location>
</feature>
<keyword evidence="7" id="KW-0378">Hydrolase</keyword>
<name>A0A6J8EHA6_MYTCO</name>
<dbReference type="Gene3D" id="3.40.50.300">
    <property type="entry name" value="P-loop containing nucleotide triphosphate hydrolases"/>
    <property type="match status" value="1"/>
</dbReference>
<dbReference type="InterPro" id="IPR014001">
    <property type="entry name" value="Helicase_ATP-bd"/>
</dbReference>
<evidence type="ECO:0000313" key="7">
    <source>
        <dbReference type="EMBL" id="CAC5418411.1"/>
    </source>
</evidence>
<dbReference type="GO" id="GO:0005524">
    <property type="term" value="F:ATP binding"/>
    <property type="evidence" value="ECO:0007669"/>
    <property type="project" value="InterPro"/>
</dbReference>
<dbReference type="Pfam" id="PF00270">
    <property type="entry name" value="DEAD"/>
    <property type="match status" value="1"/>
</dbReference>
<dbReference type="PANTHER" id="PTHR13710:SF105">
    <property type="entry name" value="ATP-DEPENDENT DNA HELICASE Q1"/>
    <property type="match status" value="1"/>
</dbReference>